<comment type="similarity">
    <text evidence="1">Belongs to the amidase family.</text>
</comment>
<dbReference type="InterPro" id="IPR020556">
    <property type="entry name" value="Amidase_CS"/>
</dbReference>
<keyword evidence="4" id="KW-1185">Reference proteome</keyword>
<dbReference type="PANTHER" id="PTHR11895:SF7">
    <property type="entry name" value="GLUTAMYL-TRNA(GLN) AMIDOTRANSFERASE SUBUNIT A, MITOCHONDRIAL"/>
    <property type="match status" value="1"/>
</dbReference>
<organism evidence="3 4">
    <name type="scientific">Meganyctiphanes norvegica</name>
    <name type="common">Northern krill</name>
    <name type="synonym">Thysanopoda norvegica</name>
    <dbReference type="NCBI Taxonomy" id="48144"/>
    <lineage>
        <taxon>Eukaryota</taxon>
        <taxon>Metazoa</taxon>
        <taxon>Ecdysozoa</taxon>
        <taxon>Arthropoda</taxon>
        <taxon>Crustacea</taxon>
        <taxon>Multicrustacea</taxon>
        <taxon>Malacostraca</taxon>
        <taxon>Eumalacostraca</taxon>
        <taxon>Eucarida</taxon>
        <taxon>Euphausiacea</taxon>
        <taxon>Euphausiidae</taxon>
        <taxon>Meganyctiphanes</taxon>
    </lineage>
</organism>
<feature type="domain" description="Amidase" evidence="2">
    <location>
        <begin position="158"/>
        <end position="495"/>
    </location>
</feature>
<dbReference type="Pfam" id="PF01425">
    <property type="entry name" value="Amidase"/>
    <property type="match status" value="1"/>
</dbReference>
<sequence>MRHKIKSFSKFNKFVKHDLPSLKPCYLSLKMLSARCSIGHFPELNDCLNIIVSEFHERDIHPRCESLVVIKGLPICLLGYYMTSLLNTYCNYSVNCRTFNPKIITFTIVIRTSIIIVKGKEALCNFGINLMISKGFHGMNSRLQYKLKAQQSDDHSLTKNVACLPTCSSPKDWYVAGGSSGGSAVAVAAGAAYVGLGSDTGGSVRNPASYCGVVGLKPSYGIVPRCGLISLVNSMDVPGIFGRYVDDVTAMLGVIAGKDHRDSTSIESNIKNLTLPLSPNVKGLVIGIPQEYHCGGMAADVVEAWTKVADMLEDAGAEVRRVRMPHTQYSIMCYSVLNPAEVASNFTRYTGVEYGHRVPSAHSMEAMYALTRSFGLNEVVRGRVLAGNYFLLRESINKYFRKALKVRRLIWQDFQDVWQSGVDLLLSPVTLSAAIRYSEFTSVDNRTQTANQDICTQAANMAGIPAVSIPVMYNGKGLPLAVQLMAPHGADKEMLTAAKWIEQNVALPRINMLHSK</sequence>
<dbReference type="InterPro" id="IPR023631">
    <property type="entry name" value="Amidase_dom"/>
</dbReference>
<dbReference type="Gene3D" id="3.90.1300.10">
    <property type="entry name" value="Amidase signature (AS) domain"/>
    <property type="match status" value="1"/>
</dbReference>
<protein>
    <recommendedName>
        <fullName evidence="2">Amidase domain-containing protein</fullName>
    </recommendedName>
</protein>
<accession>A0AAV2S2G4</accession>
<proteinExistence type="inferred from homology"/>
<dbReference type="GO" id="GO:0030956">
    <property type="term" value="C:glutamyl-tRNA(Gln) amidotransferase complex"/>
    <property type="evidence" value="ECO:0007669"/>
    <property type="project" value="TreeGrafter"/>
</dbReference>
<dbReference type="GO" id="GO:0005739">
    <property type="term" value="C:mitochondrion"/>
    <property type="evidence" value="ECO:0007669"/>
    <property type="project" value="TreeGrafter"/>
</dbReference>
<dbReference type="EMBL" id="CAXKWB010043340">
    <property type="protein sequence ID" value="CAL4159052.1"/>
    <property type="molecule type" value="Genomic_DNA"/>
</dbReference>
<evidence type="ECO:0000259" key="2">
    <source>
        <dbReference type="Pfam" id="PF01425"/>
    </source>
</evidence>
<dbReference type="InterPro" id="IPR036928">
    <property type="entry name" value="AS_sf"/>
</dbReference>
<evidence type="ECO:0000313" key="4">
    <source>
        <dbReference type="Proteomes" id="UP001497623"/>
    </source>
</evidence>
<dbReference type="SUPFAM" id="SSF75304">
    <property type="entry name" value="Amidase signature (AS) enzymes"/>
    <property type="match status" value="1"/>
</dbReference>
<evidence type="ECO:0000313" key="3">
    <source>
        <dbReference type="EMBL" id="CAL4159052.1"/>
    </source>
</evidence>
<dbReference type="Proteomes" id="UP001497623">
    <property type="component" value="Unassembled WGS sequence"/>
</dbReference>
<dbReference type="AlphaFoldDB" id="A0AAV2S2G4"/>
<dbReference type="GO" id="GO:0070681">
    <property type="term" value="P:glutaminyl-tRNAGln biosynthesis via transamidation"/>
    <property type="evidence" value="ECO:0007669"/>
    <property type="project" value="TreeGrafter"/>
</dbReference>
<reference evidence="3 4" key="1">
    <citation type="submission" date="2024-05" db="EMBL/GenBank/DDBJ databases">
        <authorList>
            <person name="Wallberg A."/>
        </authorList>
    </citation>
    <scope>NUCLEOTIDE SEQUENCE [LARGE SCALE GENOMIC DNA]</scope>
</reference>
<dbReference type="GO" id="GO:0050567">
    <property type="term" value="F:glutaminyl-tRNA synthase (glutamine-hydrolyzing) activity"/>
    <property type="evidence" value="ECO:0007669"/>
    <property type="project" value="TreeGrafter"/>
</dbReference>
<dbReference type="PROSITE" id="PS00571">
    <property type="entry name" value="AMIDASES"/>
    <property type="match status" value="1"/>
</dbReference>
<gene>
    <name evidence="3" type="ORF">MNOR_LOCUS32222</name>
</gene>
<name>A0AAV2S2G4_MEGNR</name>
<dbReference type="InterPro" id="IPR000120">
    <property type="entry name" value="Amidase"/>
</dbReference>
<dbReference type="GO" id="GO:0032543">
    <property type="term" value="P:mitochondrial translation"/>
    <property type="evidence" value="ECO:0007669"/>
    <property type="project" value="TreeGrafter"/>
</dbReference>
<evidence type="ECO:0000256" key="1">
    <source>
        <dbReference type="ARBA" id="ARBA00009199"/>
    </source>
</evidence>
<feature type="non-terminal residue" evidence="3">
    <location>
        <position position="516"/>
    </location>
</feature>
<dbReference type="PANTHER" id="PTHR11895">
    <property type="entry name" value="TRANSAMIDASE"/>
    <property type="match status" value="1"/>
</dbReference>
<comment type="caution">
    <text evidence="3">The sequence shown here is derived from an EMBL/GenBank/DDBJ whole genome shotgun (WGS) entry which is preliminary data.</text>
</comment>